<dbReference type="Proteomes" id="UP000004110">
    <property type="component" value="Unassembled WGS sequence"/>
</dbReference>
<reference evidence="1" key="1">
    <citation type="submission" date="2007-06" db="EMBL/GenBank/DDBJ databases">
        <authorList>
            <person name="Fulton L."/>
            <person name="Clifton S."/>
            <person name="Fulton B."/>
            <person name="Xu J."/>
            <person name="Minx P."/>
            <person name="Pepin K.H."/>
            <person name="Johnson M."/>
            <person name="Thiruvilangam P."/>
            <person name="Bhonagiri V."/>
            <person name="Nash W.E."/>
            <person name="Mardis E.R."/>
            <person name="Wilson R.K."/>
        </authorList>
    </citation>
    <scope>NUCLEOTIDE SEQUENCE [LARGE SCALE GENOMIC DNA]</scope>
    <source>
        <strain evidence="1">ATCC 8492</strain>
    </source>
</reference>
<organism evidence="1 2">
    <name type="scientific">Bacteroides uniformis (strain ATCC 8492 / DSM 6597 / CCUG 4942 / CIP 103695 / JCM 5828 / KCTC 5204 / NCTC 13054 / VPI 0061)</name>
    <dbReference type="NCBI Taxonomy" id="411479"/>
    <lineage>
        <taxon>Bacteria</taxon>
        <taxon>Pseudomonadati</taxon>
        <taxon>Bacteroidota</taxon>
        <taxon>Bacteroidia</taxon>
        <taxon>Bacteroidales</taxon>
        <taxon>Bacteroidaceae</taxon>
        <taxon>Bacteroides</taxon>
    </lineage>
</organism>
<evidence type="ECO:0000313" key="2">
    <source>
        <dbReference type="Proteomes" id="UP000004110"/>
    </source>
</evidence>
<comment type="caution">
    <text evidence="1">The sequence shown here is derived from an EMBL/GenBank/DDBJ whole genome shotgun (WGS) entry which is preliminary data.</text>
</comment>
<keyword evidence="2" id="KW-1185">Reference proteome</keyword>
<proteinExistence type="predicted"/>
<protein>
    <submittedName>
        <fullName evidence="1">Uncharacterized protein</fullName>
    </submittedName>
</protein>
<dbReference type="EMBL" id="AAYH02000049">
    <property type="protein sequence ID" value="EDO51851.1"/>
    <property type="molecule type" value="Genomic_DNA"/>
</dbReference>
<sequence>MVLGGSLHWIFHPTNKPRENCLKLLFFAEVEKKKKL</sequence>
<dbReference type="AlphaFoldDB" id="A0ABC9N5M5"/>
<name>A0ABC9N5M5_BACUC</name>
<gene>
    <name evidence="1" type="ORF">BACUNI_04401</name>
</gene>
<accession>A0ABC9N5M5</accession>
<reference evidence="1" key="2">
    <citation type="submission" date="2013-11" db="EMBL/GenBank/DDBJ databases">
        <title>Draft genome sequence of Bacteroides uniformis (ATCC 8492).</title>
        <authorList>
            <person name="Sudarsanam P."/>
            <person name="Ley R."/>
            <person name="Guruge J."/>
            <person name="Turnbaugh P.J."/>
            <person name="Mahowald M."/>
            <person name="Liep D."/>
            <person name="Gordon J."/>
        </authorList>
    </citation>
    <scope>NUCLEOTIDE SEQUENCE</scope>
    <source>
        <strain evidence="1">ATCC 8492</strain>
    </source>
</reference>
<evidence type="ECO:0000313" key="1">
    <source>
        <dbReference type="EMBL" id="EDO51851.1"/>
    </source>
</evidence>